<accession>D4H0R3</accession>
<dbReference type="KEGG" id="dap:Dacet_1812"/>
<feature type="region of interest" description="Disordered" evidence="1">
    <location>
        <begin position="1"/>
        <end position="31"/>
    </location>
</feature>
<dbReference type="PANTHER" id="PTHR30105:SF2">
    <property type="entry name" value="DIVERGENT POLYSACCHARIDE DEACETYLASE SUPERFAMILY"/>
    <property type="match status" value="1"/>
</dbReference>
<dbReference type="RefSeq" id="WP_013011086.1">
    <property type="nucleotide sequence ID" value="NC_013943.1"/>
</dbReference>
<name>D4H0R3_DENA2</name>
<dbReference type="InParanoid" id="D4H0R3"/>
<dbReference type="PaxDb" id="522772-Dacet_1812"/>
<evidence type="ECO:0000256" key="1">
    <source>
        <dbReference type="SAM" id="MobiDB-lite"/>
    </source>
</evidence>
<reference evidence="3 4" key="1">
    <citation type="journal article" date="2010" name="Stand. Genomic Sci.">
        <title>Complete genome sequence of Denitrovibrio acetiphilus type strain (N2460).</title>
        <authorList>
            <person name="Kiss H."/>
            <person name="Lang E."/>
            <person name="Lapidus A."/>
            <person name="Copeland A."/>
            <person name="Nolan M."/>
            <person name="Glavina Del Rio T."/>
            <person name="Chen F."/>
            <person name="Lucas S."/>
            <person name="Tice H."/>
            <person name="Cheng J.F."/>
            <person name="Han C."/>
            <person name="Goodwin L."/>
            <person name="Pitluck S."/>
            <person name="Liolios K."/>
            <person name="Pati A."/>
            <person name="Ivanova N."/>
            <person name="Mavromatis K."/>
            <person name="Chen A."/>
            <person name="Palaniappan K."/>
            <person name="Land M."/>
            <person name="Hauser L."/>
            <person name="Chang Y.J."/>
            <person name="Jeffries C.D."/>
            <person name="Detter J.C."/>
            <person name="Brettin T."/>
            <person name="Spring S."/>
            <person name="Rohde M."/>
            <person name="Goker M."/>
            <person name="Woyke T."/>
            <person name="Bristow J."/>
            <person name="Eisen J.A."/>
            <person name="Markowitz V."/>
            <person name="Hugenholtz P."/>
            <person name="Kyrpides N.C."/>
            <person name="Klenk H.P."/>
        </authorList>
    </citation>
    <scope>NUCLEOTIDE SEQUENCE [LARGE SCALE GENOMIC DNA]</scope>
    <source>
        <strain evidence="4">DSM 12809 / NBRC 114555 / N2460</strain>
    </source>
</reference>
<dbReference type="GO" id="GO:0005975">
    <property type="term" value="P:carbohydrate metabolic process"/>
    <property type="evidence" value="ECO:0007669"/>
    <property type="project" value="InterPro"/>
</dbReference>
<dbReference type="CDD" id="cd10936">
    <property type="entry name" value="CE4_DAC2"/>
    <property type="match status" value="1"/>
</dbReference>
<dbReference type="InterPro" id="IPR006837">
    <property type="entry name" value="Divergent_DAC"/>
</dbReference>
<keyword evidence="4" id="KW-1185">Reference proteome</keyword>
<dbReference type="EMBL" id="CP001968">
    <property type="protein sequence ID" value="ADD68576.1"/>
    <property type="molecule type" value="Genomic_DNA"/>
</dbReference>
<dbReference type="AlphaFoldDB" id="D4H0R3"/>
<dbReference type="STRING" id="522772.Dacet_1812"/>
<feature type="transmembrane region" description="Helical" evidence="2">
    <location>
        <begin position="39"/>
        <end position="61"/>
    </location>
</feature>
<dbReference type="Pfam" id="PF04748">
    <property type="entry name" value="Polysacc_deac_2"/>
    <property type="match status" value="1"/>
</dbReference>
<dbReference type="FunCoup" id="D4H0R3">
    <property type="interactions" value="13"/>
</dbReference>
<proteinExistence type="predicted"/>
<evidence type="ECO:0000256" key="2">
    <source>
        <dbReference type="SAM" id="Phobius"/>
    </source>
</evidence>
<keyword evidence="2" id="KW-1133">Transmembrane helix</keyword>
<dbReference type="SUPFAM" id="SSF88713">
    <property type="entry name" value="Glycoside hydrolase/deacetylase"/>
    <property type="match status" value="1"/>
</dbReference>
<organism evidence="3 4">
    <name type="scientific">Denitrovibrio acetiphilus (strain DSM 12809 / NBRC 114555 / N2460)</name>
    <dbReference type="NCBI Taxonomy" id="522772"/>
    <lineage>
        <taxon>Bacteria</taxon>
        <taxon>Pseudomonadati</taxon>
        <taxon>Deferribacterota</taxon>
        <taxon>Deferribacteres</taxon>
        <taxon>Deferribacterales</taxon>
        <taxon>Geovibrionaceae</taxon>
        <taxon>Denitrovibrio</taxon>
    </lineage>
</organism>
<dbReference type="InterPro" id="IPR011330">
    <property type="entry name" value="Glyco_hydro/deAcase_b/a-brl"/>
</dbReference>
<evidence type="ECO:0000313" key="3">
    <source>
        <dbReference type="EMBL" id="ADD68576.1"/>
    </source>
</evidence>
<keyword evidence="2" id="KW-0812">Transmembrane</keyword>
<sequence length="399" mass="44026" precursor="true">MNNRKNGSGKRVRTPITTSGSNNNNNGNKNRKETKVTTLMMAGGLAVLAVMLFAVAFLFMARGSSGNVDPAQGAPETVRKQITNEQVLDAVYVSLFTYGLDKSSIKEQTEVESDGKTEIKMTIDPQDIEETELKQTLTEKLNELGLEVTGDEVVSVENSTIKLDLQFSKPKAVLKPKPNSIAFVIDDCGYSEELAEKLAAFPYPMTMAIIPHTEYAKKTAEIAYKAGKVVFLHQPMQPLSYPKTDPGKGAVLLNMPEKIIQTSLNSNVASLGGKIDGFNNHMGSAITQDREKMKQVFKVMKKYTDTFLDSYTSRDTVAFDQCKAEGMKCAINRKFIDNESDYSYIRSKIIEGAEIARTDGSVIMIGHLRESTVHALEKILPELEKAGYNIVPVTELTQK</sequence>
<dbReference type="PANTHER" id="PTHR30105">
    <property type="entry name" value="UNCHARACTERIZED YIBQ-RELATED"/>
    <property type="match status" value="1"/>
</dbReference>
<gene>
    <name evidence="3" type="ordered locus">Dacet_1812</name>
</gene>
<protein>
    <recommendedName>
        <fullName evidence="5">Divergent polysaccharide deacetylase family protein</fullName>
    </recommendedName>
</protein>
<dbReference type="Gene3D" id="3.20.20.370">
    <property type="entry name" value="Glycoside hydrolase/deacetylase"/>
    <property type="match status" value="1"/>
</dbReference>
<dbReference type="HOGENOM" id="CLU_041643_6_1_0"/>
<feature type="compositionally biased region" description="Low complexity" evidence="1">
    <location>
        <begin position="19"/>
        <end position="28"/>
    </location>
</feature>
<keyword evidence="2" id="KW-0472">Membrane</keyword>
<evidence type="ECO:0000313" key="4">
    <source>
        <dbReference type="Proteomes" id="UP000002012"/>
    </source>
</evidence>
<dbReference type="eggNOG" id="COG2861">
    <property type="taxonomic scope" value="Bacteria"/>
</dbReference>
<evidence type="ECO:0008006" key="5">
    <source>
        <dbReference type="Google" id="ProtNLM"/>
    </source>
</evidence>
<dbReference type="OrthoDB" id="9784811at2"/>
<dbReference type="Proteomes" id="UP000002012">
    <property type="component" value="Chromosome"/>
</dbReference>